<dbReference type="OrthoDB" id="273029at2759"/>
<dbReference type="GO" id="GO:0061908">
    <property type="term" value="C:phagophore"/>
    <property type="evidence" value="ECO:0007669"/>
    <property type="project" value="TreeGrafter"/>
</dbReference>
<organism evidence="13 14">
    <name type="scientific">Bodo saltans</name>
    <name type="common">Flagellated protozoan</name>
    <dbReference type="NCBI Taxonomy" id="75058"/>
    <lineage>
        <taxon>Eukaryota</taxon>
        <taxon>Discoba</taxon>
        <taxon>Euglenozoa</taxon>
        <taxon>Kinetoplastea</taxon>
        <taxon>Metakinetoplastina</taxon>
        <taxon>Eubodonida</taxon>
        <taxon>Bodonidae</taxon>
        <taxon>Bodo</taxon>
    </lineage>
</organism>
<evidence type="ECO:0000256" key="1">
    <source>
        <dbReference type="ARBA" id="ARBA00004406"/>
    </source>
</evidence>
<feature type="region of interest" description="Disordered" evidence="12">
    <location>
        <begin position="913"/>
        <end position="945"/>
    </location>
</feature>
<evidence type="ECO:0000256" key="7">
    <source>
        <dbReference type="ARBA" id="ARBA00023006"/>
    </source>
</evidence>
<feature type="region of interest" description="Disordered" evidence="12">
    <location>
        <begin position="116"/>
        <end position="144"/>
    </location>
</feature>
<reference evidence="14" key="1">
    <citation type="submission" date="2015-09" db="EMBL/GenBank/DDBJ databases">
        <authorList>
            <consortium name="Pathogen Informatics"/>
        </authorList>
    </citation>
    <scope>NUCLEOTIDE SEQUENCE [LARGE SCALE GENOMIC DNA]</scope>
    <source>
        <strain evidence="14">Lake Konstanz</strain>
    </source>
</reference>
<feature type="compositionally biased region" description="Low complexity" evidence="12">
    <location>
        <begin position="1774"/>
        <end position="1790"/>
    </location>
</feature>
<comment type="catalytic activity">
    <reaction evidence="10">
        <text>a 1,2-diacyl-sn-glycero-3-phospho-L-serine(in) = a 1,2-diacyl-sn-glycero-3-phospho-L-serine(out)</text>
        <dbReference type="Rhea" id="RHEA:38663"/>
        <dbReference type="ChEBI" id="CHEBI:57262"/>
    </reaction>
</comment>
<feature type="region of interest" description="Disordered" evidence="12">
    <location>
        <begin position="1754"/>
        <end position="1790"/>
    </location>
</feature>
<feature type="region of interest" description="Disordered" evidence="12">
    <location>
        <begin position="1664"/>
        <end position="1689"/>
    </location>
</feature>
<dbReference type="GO" id="GO:0034727">
    <property type="term" value="P:piecemeal microautophagy of the nucleus"/>
    <property type="evidence" value="ECO:0007669"/>
    <property type="project" value="TreeGrafter"/>
</dbReference>
<feature type="compositionally biased region" description="Polar residues" evidence="12">
    <location>
        <begin position="918"/>
        <end position="933"/>
    </location>
</feature>
<feature type="compositionally biased region" description="Low complexity" evidence="12">
    <location>
        <begin position="415"/>
        <end position="429"/>
    </location>
</feature>
<dbReference type="GO" id="GO:0000045">
    <property type="term" value="P:autophagosome assembly"/>
    <property type="evidence" value="ECO:0007669"/>
    <property type="project" value="TreeGrafter"/>
</dbReference>
<evidence type="ECO:0000256" key="5">
    <source>
        <dbReference type="ARBA" id="ARBA00022448"/>
    </source>
</evidence>
<dbReference type="GO" id="GO:0005789">
    <property type="term" value="C:endoplasmic reticulum membrane"/>
    <property type="evidence" value="ECO:0007669"/>
    <property type="project" value="UniProtKB-SubCell"/>
</dbReference>
<accession>A0A0S4JJL3</accession>
<sequence length="2306" mass="250353">MDIFSSFKKRSLLLLVKCFLGRFFKDIRHSQLDDPVIDLGSIGMSFRLVNLELNTELFNTQILHESPFRLVSGTINEISGKISVGNIDARSLEMEGIEVVVRLLSQDEIAAAAELHSRTRRGVPPSATNRGAAHGGGSAPAAAGRQQGMYESFMTGAVPVQDLLGEPASLPDFGTRAAHDESSPAAAAAVTQELDALSSTLKEFMLSLRGKIRHVTIRVQVPPPPTPEGQDSGAEGDANDDTDSNDTLNNAAALEDEGEPAAPNRTTIEQIEGSELLIHLQGEVELSDETQAMSFGNSFRKRIRFAGLRVCVYDALEHAETADAQERNVKLEDTILSGDLGTMENEISIQYVDVDRMRSPDAQPTWKVKVSVKQVHGLLSPSQVARVSMILNGLCFAGAHMSQPSSDHKKQQQPSAAASGKATASTSETPSRLTVQFDQVSCCVLVGEEVLAMRDAWAHVGSVAIADSLQVPHYGIRGGGLSFHLRSGSIEADHTRDPLGKLFSTFGSQYVTLKVDSVEVIERRPNIEPTVILRVSDDQSDMHSSGGALPARAAVSAPVRVVIRTTVPLLEADLKRPDTNIVGMRGAINTTLLQFARDKGVLPTGGHSGRGIIYQHTNVSLAHVDVRADVEMLDRLLEFYNIVDANLYRVTRNRSSVVQQCRRSSIGQQRQHSQSSRGSSAGGAASPGSNSPFKEKDDFFAEVQRRPLQRFDVSALVADPQSPARHHSNGHRASRAGGGSGSHRAIAMLPPVTLNGIAVETNNVVLTLSFPVDRVPNIDMYGPLTQRLFSELVKISRPSGCAEETDATRPSDDCFMRHDEHHHNSPHIKTMEELVISKTLRVELCDVEVLMPVGTPHLILANVRSAGCSLVDEFEGSKTQMIHAVFDTMDGSSDISQVYGPALDAWMESGHLLPVKSNPPSEESQTSSGQTKSAVPLPPTSEVDPRIVCGGPSLLLRMESGSVSAGLSKVIESLWTHVDLLNSQSSPDVFSARENELLTVSPLGCAMRISQLSVTLHQDELLLLLFLVDQIIECVGVALETHETLLSHMEDEEAAVIEAIRSAPPSSMITPQTSSSRRTIILSAPPSQPTSGRRDAADNAGVDLAASSLFCTPRSARSEVPASYIREQILQRSKAMSTSVIGGGQGGVATDFHQRQSVWGKSLIAKSNMFYSVRSHTSSEGSGGFWGSSNNRRVRDDDEGSPIAIHVFVESASMTLYAPRLTPGGTAVGEPLHMLLPMSERLDERYHPGEWLYHTYVIDAHRAAVVVTSNTIQQVTTMNMNLRLERIDLAERLCPVPSTAHVQPTCECTPPWGGVQLLLQGYGDTYNKSHRVAQAATRQTILVRIGKQCDMEKRLQAMNVTVHVDRCCLYHQPAHEGDHWLFVLMNFVGDSPVAGAPDATAAPAVGSPPGRHNAVACPLSFSTTVKVTSNDFLVQYRPLGRSSVLLVTVPKFSVDVGPITADPSVRIGIHFDRIAVMVHHNFIDDVLAPHGHRLSRGVAAVSPPPPSTFGSTRRGVSADLEALGFVQVLCAGTMSHNKSGSSINAISIRIRDDPLKPVFVHVEHVKVELSCAYDSFYYFQLIQTHFGAGVDQSHLPKPFAFAAAYSPRYLPVGSAAGGSTGAVGHDGSIVGDVSQLHGAPLVVKYVNNVAEDIAALLTRKLEPRPAASSTTQQQQQPVPAPPRPGAVVAPLPRTMTEEDDDFYDEPMHQQRITDSQLDDFVDVSEEIEAVRKSEAEAQKMPFWEIVRDGDVLTSSVGNSETSRYQQARHHDPLSASSRTSGGSPATTSTSAFAGTVRDVGIVGRSARRHFSASRVLPNAHEAQDPLMCPRKLFNAPPIAVEIVVSNCSADVKLYGGSDFGLGFFAVHDDNFTETFAFFHRSEEGFNGATAAEVNQEENDRRANVAPFEMSLASHPPGRRVHENVQLALRHIFVQVDLFAPGHDQSMQLLTLVRDIEVRDAIYGSPVQTILMCSIPRELRDQDGWAFEMKWVTRTPLGPSLAAAAAGSADGANHAAAAKGAEEDISVRLQPMVLTIHRKVIDVLLPFIELPEIESAPSAMFFRRLVIHPLRLRLNILFEVENYKALFEGERTELANLLPCVQDSRVWMPLIILESFPVEDFAVRMADAMAQQVGMLDALWMLLCGIQPIRAVAEASMATAGLVLMPLEDYKRNKNLYRGILKGMSHFARRVGGEAAGVVGGAARTAHETLHLATANVRQQQTLSRGNQPRNFVEGVYRGANEIAEGFRGVGDIVRYCFTDDGRLSQLPLAAVAPVDGLMRGLTQMFTGARNSFRPDTQMMEGKIYKQ</sequence>
<dbReference type="GO" id="GO:0000422">
    <property type="term" value="P:autophagy of mitochondrion"/>
    <property type="evidence" value="ECO:0007669"/>
    <property type="project" value="TreeGrafter"/>
</dbReference>
<feature type="compositionally biased region" description="Low complexity" evidence="12">
    <location>
        <begin position="1664"/>
        <end position="1677"/>
    </location>
</feature>
<evidence type="ECO:0000256" key="12">
    <source>
        <dbReference type="SAM" id="MobiDB-lite"/>
    </source>
</evidence>
<evidence type="ECO:0000256" key="3">
    <source>
        <dbReference type="ARBA" id="ARBA00009714"/>
    </source>
</evidence>
<feature type="region of interest" description="Disordered" evidence="12">
    <location>
        <begin position="719"/>
        <end position="741"/>
    </location>
</feature>
<feature type="compositionally biased region" description="Low complexity" evidence="12">
    <location>
        <begin position="660"/>
        <end position="691"/>
    </location>
</feature>
<dbReference type="GO" id="GO:0043495">
    <property type="term" value="F:protein-membrane adaptor activity"/>
    <property type="evidence" value="ECO:0007669"/>
    <property type="project" value="TreeGrafter"/>
</dbReference>
<keyword evidence="8" id="KW-0445">Lipid transport</keyword>
<dbReference type="PANTHER" id="PTHR13190">
    <property type="entry name" value="AUTOPHAGY-RELATED 2, ISOFORM A"/>
    <property type="match status" value="1"/>
</dbReference>
<keyword evidence="6" id="KW-0256">Endoplasmic reticulum</keyword>
<protein>
    <recommendedName>
        <fullName evidence="4">Autophagy-related protein 2</fullName>
    </recommendedName>
</protein>
<feature type="region of interest" description="Disordered" evidence="12">
    <location>
        <begin position="660"/>
        <end position="695"/>
    </location>
</feature>
<feature type="compositionally biased region" description="Polar residues" evidence="12">
    <location>
        <begin position="1754"/>
        <end position="1765"/>
    </location>
</feature>
<comment type="catalytic activity">
    <reaction evidence="11">
        <text>a 1,2-diacyl-sn-glycero-3-phosphoethanolamine(in) = a 1,2-diacyl-sn-glycero-3-phosphoethanolamine(out)</text>
        <dbReference type="Rhea" id="RHEA:38895"/>
        <dbReference type="ChEBI" id="CHEBI:64612"/>
    </reaction>
</comment>
<dbReference type="GO" id="GO:0061723">
    <property type="term" value="P:glycophagy"/>
    <property type="evidence" value="ECO:0007669"/>
    <property type="project" value="TreeGrafter"/>
</dbReference>
<evidence type="ECO:0000256" key="11">
    <source>
        <dbReference type="ARBA" id="ARBA00024615"/>
    </source>
</evidence>
<dbReference type="GO" id="GO:0032266">
    <property type="term" value="F:phosphatidylinositol-3-phosphate binding"/>
    <property type="evidence" value="ECO:0007669"/>
    <property type="project" value="TreeGrafter"/>
</dbReference>
<evidence type="ECO:0000256" key="10">
    <source>
        <dbReference type="ARBA" id="ARBA00024479"/>
    </source>
</evidence>
<dbReference type="GO" id="GO:0006869">
    <property type="term" value="P:lipid transport"/>
    <property type="evidence" value="ECO:0007669"/>
    <property type="project" value="UniProtKB-KW"/>
</dbReference>
<evidence type="ECO:0000256" key="4">
    <source>
        <dbReference type="ARBA" id="ARBA00018070"/>
    </source>
</evidence>
<keyword evidence="14" id="KW-1185">Reference proteome</keyword>
<comment type="subcellular location">
    <subcellularLocation>
        <location evidence="1">Endoplasmic reticulum membrane</location>
        <topology evidence="1">Peripheral membrane protein</topology>
    </subcellularLocation>
    <subcellularLocation>
        <location evidence="2">Preautophagosomal structure membrane</location>
        <topology evidence="2">Peripheral membrane protein</topology>
    </subcellularLocation>
</comment>
<name>A0A0S4JJL3_BODSA</name>
<feature type="region of interest" description="Disordered" evidence="12">
    <location>
        <begin position="402"/>
        <end position="430"/>
    </location>
</feature>
<dbReference type="GO" id="GO:0034045">
    <property type="term" value="C:phagophore assembly site membrane"/>
    <property type="evidence" value="ECO:0007669"/>
    <property type="project" value="UniProtKB-SubCell"/>
</dbReference>
<gene>
    <name evidence="13" type="ORF">BSAL_22245</name>
</gene>
<evidence type="ECO:0000256" key="8">
    <source>
        <dbReference type="ARBA" id="ARBA00023055"/>
    </source>
</evidence>
<evidence type="ECO:0000313" key="14">
    <source>
        <dbReference type="Proteomes" id="UP000051952"/>
    </source>
</evidence>
<evidence type="ECO:0000256" key="2">
    <source>
        <dbReference type="ARBA" id="ARBA00004623"/>
    </source>
</evidence>
<dbReference type="EMBL" id="CYKH01001751">
    <property type="protein sequence ID" value="CUG89595.1"/>
    <property type="molecule type" value="Genomic_DNA"/>
</dbReference>
<dbReference type="GO" id="GO:0061709">
    <property type="term" value="P:reticulophagy"/>
    <property type="evidence" value="ECO:0007669"/>
    <property type="project" value="TreeGrafter"/>
</dbReference>
<evidence type="ECO:0000313" key="13">
    <source>
        <dbReference type="EMBL" id="CUG89595.1"/>
    </source>
</evidence>
<keyword evidence="7" id="KW-0072">Autophagy</keyword>
<dbReference type="VEuPathDB" id="TriTrypDB:BSAL_22245"/>
<evidence type="ECO:0000256" key="9">
    <source>
        <dbReference type="ARBA" id="ARBA00023136"/>
    </source>
</evidence>
<dbReference type="Proteomes" id="UP000051952">
    <property type="component" value="Unassembled WGS sequence"/>
</dbReference>
<evidence type="ECO:0000256" key="6">
    <source>
        <dbReference type="ARBA" id="ARBA00022824"/>
    </source>
</evidence>
<proteinExistence type="inferred from homology"/>
<feature type="region of interest" description="Disordered" evidence="12">
    <location>
        <begin position="216"/>
        <end position="248"/>
    </location>
</feature>
<dbReference type="PANTHER" id="PTHR13190:SF1">
    <property type="entry name" value="AUTOPHAGY-RELATED 2, ISOFORM A"/>
    <property type="match status" value="1"/>
</dbReference>
<comment type="similarity">
    <text evidence="3">Belongs to the ATG2 family.</text>
</comment>
<keyword evidence="9" id="KW-0472">Membrane</keyword>
<keyword evidence="5" id="KW-0813">Transport</keyword>
<feature type="compositionally biased region" description="Polar residues" evidence="12">
    <location>
        <begin position="1066"/>
        <end position="1078"/>
    </location>
</feature>
<feature type="compositionally biased region" description="Basic residues" evidence="12">
    <location>
        <begin position="724"/>
        <end position="734"/>
    </location>
</feature>
<feature type="region of interest" description="Disordered" evidence="12">
    <location>
        <begin position="1066"/>
        <end position="1097"/>
    </location>
</feature>
<dbReference type="InterPro" id="IPR026849">
    <property type="entry name" value="ATG2"/>
</dbReference>